<name>A0AAJ6VK74_POPEU</name>
<dbReference type="InterPro" id="IPR007021">
    <property type="entry name" value="DUF659"/>
</dbReference>
<dbReference type="AlphaFoldDB" id="A0AAJ6VK74"/>
<dbReference type="PANTHER" id="PTHR32166:SF88">
    <property type="entry name" value="HAT TRANSPOSON SUPERFAMILY"/>
    <property type="match status" value="1"/>
</dbReference>
<gene>
    <name evidence="3" type="primary">LOC105142630</name>
</gene>
<sequence length="504" mass="58113">MPRTTPGAQKSLQNCWQRKEAVERCDLALAKWMFDACVPFNAVNSVYYQHAIDAVTAMGPDYKGRNLHAIRGYYLAKTVDEVKIYVESYREIWKKTGCTLMADGWIDQKRRTLINFLVYCPKGIVFLKTVDVSDVSKTARLLYQLFREVIDGRISFNILVPCVAHCINLILQDIGKLQSVCCVVEHASGITKYIYNHCYPLYLMRKFTGGKEILRPAPTRFATNFIALQSILAHKDELRAMVTSREWVSSAYAKDIKGKKFVESVLDSLFWEECAIIVRMSEPLVRVLRLVDGDDRPSMGYLYDAIHHAKEEMMRRFQKRKPRVKPFIDIINIRWDGQFYRNLYAAAFWLNPRFQYDANIMDKHMSTISGLLDVLEKYAHGNLPLQSKITSEMKFFRNAEYDFGRVFAINNRILMPPVEDDPSILTTEEVESFHQALSTMTIQDTLDDDVINVNEIEDDCDDKVSKEHADDLLGVDEIGSFPSTFDPNFAPMDTEELNVFIQQK</sequence>
<dbReference type="Proteomes" id="UP000694918">
    <property type="component" value="Unplaced"/>
</dbReference>
<dbReference type="PANTHER" id="PTHR32166">
    <property type="entry name" value="OSJNBA0013A04.12 PROTEIN"/>
    <property type="match status" value="1"/>
</dbReference>
<feature type="domain" description="DUF659" evidence="1">
    <location>
        <begin position="68"/>
        <end position="151"/>
    </location>
</feature>
<dbReference type="KEGG" id="peu:105142630"/>
<evidence type="ECO:0000313" key="3">
    <source>
        <dbReference type="RefSeq" id="XP_011048650.1"/>
    </source>
</evidence>
<dbReference type="Pfam" id="PF04937">
    <property type="entry name" value="DUF659"/>
    <property type="match status" value="1"/>
</dbReference>
<keyword evidence="2" id="KW-1185">Reference proteome</keyword>
<dbReference type="SUPFAM" id="SSF53098">
    <property type="entry name" value="Ribonuclease H-like"/>
    <property type="match status" value="1"/>
</dbReference>
<dbReference type="GeneID" id="105142630"/>
<accession>A0AAJ6VK74</accession>
<evidence type="ECO:0000259" key="1">
    <source>
        <dbReference type="Pfam" id="PF04937"/>
    </source>
</evidence>
<evidence type="ECO:0000313" key="2">
    <source>
        <dbReference type="Proteomes" id="UP000694918"/>
    </source>
</evidence>
<protein>
    <submittedName>
        <fullName evidence="3">Uncharacterized protein LOC105142630</fullName>
    </submittedName>
</protein>
<dbReference type="RefSeq" id="XP_011048650.1">
    <property type="nucleotide sequence ID" value="XM_011050348.1"/>
</dbReference>
<organism evidence="2 3">
    <name type="scientific">Populus euphratica</name>
    <name type="common">Euphrates poplar</name>
    <dbReference type="NCBI Taxonomy" id="75702"/>
    <lineage>
        <taxon>Eukaryota</taxon>
        <taxon>Viridiplantae</taxon>
        <taxon>Streptophyta</taxon>
        <taxon>Embryophyta</taxon>
        <taxon>Tracheophyta</taxon>
        <taxon>Spermatophyta</taxon>
        <taxon>Magnoliopsida</taxon>
        <taxon>eudicotyledons</taxon>
        <taxon>Gunneridae</taxon>
        <taxon>Pentapetalae</taxon>
        <taxon>rosids</taxon>
        <taxon>fabids</taxon>
        <taxon>Malpighiales</taxon>
        <taxon>Salicaceae</taxon>
        <taxon>Saliceae</taxon>
        <taxon>Populus</taxon>
    </lineage>
</organism>
<proteinExistence type="predicted"/>
<reference evidence="3" key="1">
    <citation type="submission" date="2025-08" db="UniProtKB">
        <authorList>
            <consortium name="RefSeq"/>
        </authorList>
    </citation>
    <scope>IDENTIFICATION</scope>
</reference>
<dbReference type="InterPro" id="IPR012337">
    <property type="entry name" value="RNaseH-like_sf"/>
</dbReference>